<dbReference type="InterPro" id="IPR011527">
    <property type="entry name" value="ABC1_TM_dom"/>
</dbReference>
<feature type="transmembrane region" description="Helical" evidence="10">
    <location>
        <begin position="401"/>
        <end position="426"/>
    </location>
</feature>
<dbReference type="InterPro" id="IPR017871">
    <property type="entry name" value="ABC_transporter-like_CS"/>
</dbReference>
<dbReference type="SMART" id="SM00382">
    <property type="entry name" value="AAA"/>
    <property type="match status" value="1"/>
</dbReference>
<evidence type="ECO:0000256" key="9">
    <source>
        <dbReference type="SAM" id="MobiDB-lite"/>
    </source>
</evidence>
<keyword evidence="4 10" id="KW-0812">Transmembrane</keyword>
<dbReference type="EMBL" id="FOUI01000001">
    <property type="protein sequence ID" value="SFM17272.1"/>
    <property type="molecule type" value="Genomic_DNA"/>
</dbReference>
<dbReference type="CDD" id="cd18587">
    <property type="entry name" value="ABC_6TM_LapB_like"/>
    <property type="match status" value="1"/>
</dbReference>
<dbReference type="PANTHER" id="PTHR24221">
    <property type="entry name" value="ATP-BINDING CASSETTE SUB-FAMILY B"/>
    <property type="match status" value="1"/>
</dbReference>
<feature type="transmembrane region" description="Helical" evidence="10">
    <location>
        <begin position="289"/>
        <end position="311"/>
    </location>
</feature>
<keyword evidence="6 14" id="KW-0067">ATP-binding</keyword>
<organism evidence="14 15">
    <name type="scientific">Halopseudomonas yangmingensis</name>
    <dbReference type="NCBI Taxonomy" id="1720063"/>
    <lineage>
        <taxon>Bacteria</taxon>
        <taxon>Pseudomonadati</taxon>
        <taxon>Pseudomonadota</taxon>
        <taxon>Gammaproteobacteria</taxon>
        <taxon>Pseudomonadales</taxon>
        <taxon>Pseudomonadaceae</taxon>
        <taxon>Halopseudomonas</taxon>
    </lineage>
</organism>
<dbReference type="GO" id="GO:0008233">
    <property type="term" value="F:peptidase activity"/>
    <property type="evidence" value="ECO:0007669"/>
    <property type="project" value="InterPro"/>
</dbReference>
<feature type="transmembrane region" description="Helical" evidence="10">
    <location>
        <begin position="317"/>
        <end position="336"/>
    </location>
</feature>
<feature type="transmembrane region" description="Helical" evidence="10">
    <location>
        <begin position="212"/>
        <end position="234"/>
    </location>
</feature>
<feature type="region of interest" description="Disordered" evidence="9">
    <location>
        <begin position="1"/>
        <end position="29"/>
    </location>
</feature>
<dbReference type="FunFam" id="3.40.50.300:FF:000299">
    <property type="entry name" value="ABC transporter ATP-binding protein/permease"/>
    <property type="match status" value="1"/>
</dbReference>
<dbReference type="Gene3D" id="3.90.70.10">
    <property type="entry name" value="Cysteine proteinases"/>
    <property type="match status" value="1"/>
</dbReference>
<evidence type="ECO:0000256" key="5">
    <source>
        <dbReference type="ARBA" id="ARBA00022741"/>
    </source>
</evidence>
<dbReference type="PROSITE" id="PS00211">
    <property type="entry name" value="ABC_TRANSPORTER_1"/>
    <property type="match status" value="1"/>
</dbReference>
<dbReference type="PANTHER" id="PTHR24221:SF248">
    <property type="entry name" value="ABC TRANSPORTER TRANSMEMBRANE REGION"/>
    <property type="match status" value="1"/>
</dbReference>
<dbReference type="InterPro" id="IPR017750">
    <property type="entry name" value="ATPase_T1SS"/>
</dbReference>
<dbReference type="SUPFAM" id="SSF90123">
    <property type="entry name" value="ABC transporter transmembrane region"/>
    <property type="match status" value="1"/>
</dbReference>
<dbReference type="InterPro" id="IPR003593">
    <property type="entry name" value="AAA+_ATPase"/>
</dbReference>
<dbReference type="CDD" id="cd02421">
    <property type="entry name" value="Peptidase_C39_likeD"/>
    <property type="match status" value="1"/>
</dbReference>
<dbReference type="Gene3D" id="1.20.1560.10">
    <property type="entry name" value="ABC transporter type 1, transmembrane domain"/>
    <property type="match status" value="1"/>
</dbReference>
<keyword evidence="7 10" id="KW-1133">Transmembrane helix</keyword>
<dbReference type="GO" id="GO:0034040">
    <property type="term" value="F:ATPase-coupled lipid transmembrane transporter activity"/>
    <property type="evidence" value="ECO:0007669"/>
    <property type="project" value="TreeGrafter"/>
</dbReference>
<feature type="transmembrane region" description="Helical" evidence="10">
    <location>
        <begin position="179"/>
        <end position="200"/>
    </location>
</feature>
<dbReference type="PROSITE" id="PS50893">
    <property type="entry name" value="ABC_TRANSPORTER_2"/>
    <property type="match status" value="1"/>
</dbReference>
<sequence>MTAPENLSGDLTPDRATEPQRPEDPRSRFDDPLLDALMVLCQAHQIRTSRGILTSGLPLHNQRLAVELLPRAAARAGLQGRLLDRPLDSIDEMALPALLLLGNGRCVVLDAWLDGDKARILTAESGGGARTIERQKLRESYSGKAFFAQPRHRFERQSASPIARTRHWFRDTLQLSRRLYADAMIASLLINLLALTAPLFVMNVYDRVVPNLALSTLWVLAIGIALAMLFDLILRTLRSHFIDIAGKKTDLILSATLFERITGMNMKARPARVGSFAQNIHEFQNLRDFLTSLTLTSLIDLPFALLILLVIGLIGGPIVWVPLLAFPLVLGIGLLLQGPLSRTIRQTLKLASERQAMLIETLGGIDLIKVTGAESERQRLWETTIGALARLEMRARRLSTLAVNSTLFIQQLSGVAVIVGGVYLIMQGNLSMGGLIACYLLNSRALAPLSQIASLLTRYQQARLTVGTTDQMMGMPQERKEHALPTQRQQLHGAIEARNLCFTYPGQLYPALDNINLNILPGERVGIIGRSGSGKSTLHKLLLNLYQPDSGHLLIDGIDIQQLDVADLRHNIGYVPQEIQLFSGTLRDNLTLGARYIDEERLQQVCDMAGVSEFARQHPLGYDLQVGERGLSLSGGQRQAVAVARALLLSPPILLLDEPTSSMDNSSEERLKRQLIPVLANSTLLLVTHRASMLSLVERLIIIDGGRIVADGPKEKVLDALKKGQINVTRP</sequence>
<evidence type="ECO:0000313" key="14">
    <source>
        <dbReference type="EMBL" id="SFM17272.1"/>
    </source>
</evidence>
<dbReference type="GO" id="GO:0006508">
    <property type="term" value="P:proteolysis"/>
    <property type="evidence" value="ECO:0007669"/>
    <property type="project" value="InterPro"/>
</dbReference>
<dbReference type="GO" id="GO:0005524">
    <property type="term" value="F:ATP binding"/>
    <property type="evidence" value="ECO:0007669"/>
    <property type="project" value="UniProtKB-KW"/>
</dbReference>
<dbReference type="InterPro" id="IPR005074">
    <property type="entry name" value="Peptidase_C39"/>
</dbReference>
<dbReference type="GO" id="GO:0016887">
    <property type="term" value="F:ATP hydrolysis activity"/>
    <property type="evidence" value="ECO:0007669"/>
    <property type="project" value="InterPro"/>
</dbReference>
<feature type="domain" description="Peptidase C39" evidence="13">
    <location>
        <begin position="26"/>
        <end position="148"/>
    </location>
</feature>
<evidence type="ECO:0000256" key="2">
    <source>
        <dbReference type="ARBA" id="ARBA00022448"/>
    </source>
</evidence>
<evidence type="ECO:0000256" key="1">
    <source>
        <dbReference type="ARBA" id="ARBA00004651"/>
    </source>
</evidence>
<feature type="compositionally biased region" description="Basic and acidic residues" evidence="9">
    <location>
        <begin position="12"/>
        <end position="29"/>
    </location>
</feature>
<gene>
    <name evidence="14" type="ORF">SAMN05216217_101455</name>
</gene>
<keyword evidence="2" id="KW-0813">Transport</keyword>
<dbReference type="NCBIfam" id="TIGR03375">
    <property type="entry name" value="type_I_sec_LssB"/>
    <property type="match status" value="1"/>
</dbReference>
<keyword evidence="15" id="KW-1185">Reference proteome</keyword>
<reference evidence="15" key="1">
    <citation type="submission" date="2016-10" db="EMBL/GenBank/DDBJ databases">
        <authorList>
            <person name="Varghese N."/>
            <person name="Submissions S."/>
        </authorList>
    </citation>
    <scope>NUCLEOTIDE SEQUENCE [LARGE SCALE GENOMIC DNA]</scope>
    <source>
        <strain evidence="15">DSM 24213</strain>
    </source>
</reference>
<evidence type="ECO:0000256" key="7">
    <source>
        <dbReference type="ARBA" id="ARBA00022989"/>
    </source>
</evidence>
<dbReference type="GO" id="GO:0140359">
    <property type="term" value="F:ABC-type transporter activity"/>
    <property type="evidence" value="ECO:0007669"/>
    <property type="project" value="InterPro"/>
</dbReference>
<evidence type="ECO:0000256" key="3">
    <source>
        <dbReference type="ARBA" id="ARBA00022475"/>
    </source>
</evidence>
<accession>A0A1I4NP00</accession>
<dbReference type="InterPro" id="IPR036640">
    <property type="entry name" value="ABC1_TM_sf"/>
</dbReference>
<feature type="domain" description="ABC transmembrane type-1" evidence="12">
    <location>
        <begin position="183"/>
        <end position="461"/>
    </location>
</feature>
<feature type="domain" description="ABC transporter" evidence="11">
    <location>
        <begin position="495"/>
        <end position="730"/>
    </location>
</feature>
<dbReference type="STRING" id="1720063.SAMN05216217_101455"/>
<dbReference type="Pfam" id="PF00664">
    <property type="entry name" value="ABC_membrane"/>
    <property type="match status" value="1"/>
</dbReference>
<dbReference type="Gene3D" id="3.40.50.300">
    <property type="entry name" value="P-loop containing nucleotide triphosphate hydrolases"/>
    <property type="match status" value="1"/>
</dbReference>
<dbReference type="InterPro" id="IPR003439">
    <property type="entry name" value="ABC_transporter-like_ATP-bd"/>
</dbReference>
<dbReference type="InterPro" id="IPR039421">
    <property type="entry name" value="Type_1_exporter"/>
</dbReference>
<keyword evidence="8 10" id="KW-0472">Membrane</keyword>
<evidence type="ECO:0000259" key="11">
    <source>
        <dbReference type="PROSITE" id="PS50893"/>
    </source>
</evidence>
<name>A0A1I4NP00_9GAMM</name>
<evidence type="ECO:0000259" key="12">
    <source>
        <dbReference type="PROSITE" id="PS50929"/>
    </source>
</evidence>
<dbReference type="SUPFAM" id="SSF52540">
    <property type="entry name" value="P-loop containing nucleoside triphosphate hydrolases"/>
    <property type="match status" value="1"/>
</dbReference>
<dbReference type="Proteomes" id="UP000243629">
    <property type="component" value="Unassembled WGS sequence"/>
</dbReference>
<evidence type="ECO:0000256" key="4">
    <source>
        <dbReference type="ARBA" id="ARBA00022692"/>
    </source>
</evidence>
<comment type="subcellular location">
    <subcellularLocation>
        <location evidence="1">Cell membrane</location>
        <topology evidence="1">Multi-pass membrane protein</topology>
    </subcellularLocation>
</comment>
<evidence type="ECO:0000256" key="6">
    <source>
        <dbReference type="ARBA" id="ARBA00022840"/>
    </source>
</evidence>
<dbReference type="PROSITE" id="PS50929">
    <property type="entry name" value="ABC_TM1F"/>
    <property type="match status" value="1"/>
</dbReference>
<dbReference type="PROSITE" id="PS50990">
    <property type="entry name" value="PEPTIDASE_C39"/>
    <property type="match status" value="1"/>
</dbReference>
<dbReference type="InterPro" id="IPR027417">
    <property type="entry name" value="P-loop_NTPase"/>
</dbReference>
<dbReference type="AlphaFoldDB" id="A0A1I4NP00"/>
<proteinExistence type="predicted"/>
<evidence type="ECO:0000259" key="13">
    <source>
        <dbReference type="PROSITE" id="PS50990"/>
    </source>
</evidence>
<dbReference type="GO" id="GO:0005886">
    <property type="term" value="C:plasma membrane"/>
    <property type="evidence" value="ECO:0007669"/>
    <property type="project" value="UniProtKB-SubCell"/>
</dbReference>
<dbReference type="Pfam" id="PF00005">
    <property type="entry name" value="ABC_tran"/>
    <property type="match status" value="1"/>
</dbReference>
<evidence type="ECO:0000256" key="8">
    <source>
        <dbReference type="ARBA" id="ARBA00023136"/>
    </source>
</evidence>
<evidence type="ECO:0000256" key="10">
    <source>
        <dbReference type="SAM" id="Phobius"/>
    </source>
</evidence>
<dbReference type="CDD" id="cd03245">
    <property type="entry name" value="ABCC_bacteriocin_exporters"/>
    <property type="match status" value="1"/>
</dbReference>
<protein>
    <submittedName>
        <fullName evidence="14">ATP-binding cassette, subfamily C, LapB</fullName>
    </submittedName>
</protein>
<evidence type="ECO:0000313" key="15">
    <source>
        <dbReference type="Proteomes" id="UP000243629"/>
    </source>
</evidence>
<keyword evidence="3" id="KW-1003">Cell membrane</keyword>
<keyword evidence="5" id="KW-0547">Nucleotide-binding</keyword>